<comment type="caution">
    <text evidence="1">The sequence shown here is derived from an EMBL/GenBank/DDBJ whole genome shotgun (WGS) entry which is preliminary data.</text>
</comment>
<evidence type="ECO:0000313" key="1">
    <source>
        <dbReference type="EMBL" id="MER7184329.1"/>
    </source>
</evidence>
<name>A0ABV1X5M7_9ACTN</name>
<gene>
    <name evidence="1" type="ORF">ABT404_33510</name>
</gene>
<proteinExistence type="predicted"/>
<dbReference type="EMBL" id="JBEPEK010000322">
    <property type="protein sequence ID" value="MER7184329.1"/>
    <property type="molecule type" value="Genomic_DNA"/>
</dbReference>
<evidence type="ECO:0000313" key="2">
    <source>
        <dbReference type="Proteomes" id="UP001474181"/>
    </source>
</evidence>
<sequence>MTLHEHGQVATAAARALRLAQHHTSPLARRPEGTVTVGGQRLLRERAATRLTDRLCQHFRAVDPEL</sequence>
<reference evidence="1 2" key="1">
    <citation type="submission" date="2024-06" db="EMBL/GenBank/DDBJ databases">
        <title>The Natural Products Discovery Center: Release of the First 8490 Sequenced Strains for Exploring Actinobacteria Biosynthetic Diversity.</title>
        <authorList>
            <person name="Kalkreuter E."/>
            <person name="Kautsar S.A."/>
            <person name="Yang D."/>
            <person name="Bader C.D."/>
            <person name="Teijaro C.N."/>
            <person name="Fluegel L."/>
            <person name="Davis C.M."/>
            <person name="Simpson J.R."/>
            <person name="Lauterbach L."/>
            <person name="Steele A.D."/>
            <person name="Gui C."/>
            <person name="Meng S."/>
            <person name="Li G."/>
            <person name="Viehrig K."/>
            <person name="Ye F."/>
            <person name="Su P."/>
            <person name="Kiefer A.F."/>
            <person name="Nichols A."/>
            <person name="Cepeda A.J."/>
            <person name="Yan W."/>
            <person name="Fan B."/>
            <person name="Jiang Y."/>
            <person name="Adhikari A."/>
            <person name="Zheng C.-J."/>
            <person name="Schuster L."/>
            <person name="Cowan T.M."/>
            <person name="Smanski M.J."/>
            <person name="Chevrette M.G."/>
            <person name="De Carvalho L.P.S."/>
            <person name="Shen B."/>
        </authorList>
    </citation>
    <scope>NUCLEOTIDE SEQUENCE [LARGE SCALE GENOMIC DNA]</scope>
    <source>
        <strain evidence="1 2">NPDC000234</strain>
    </source>
</reference>
<organism evidence="1 2">
    <name type="scientific">Streptomyces hyaluromycini</name>
    <dbReference type="NCBI Taxonomy" id="1377993"/>
    <lineage>
        <taxon>Bacteria</taxon>
        <taxon>Bacillati</taxon>
        <taxon>Actinomycetota</taxon>
        <taxon>Actinomycetes</taxon>
        <taxon>Kitasatosporales</taxon>
        <taxon>Streptomycetaceae</taxon>
        <taxon>Streptomyces</taxon>
    </lineage>
</organism>
<dbReference type="Proteomes" id="UP001474181">
    <property type="component" value="Unassembled WGS sequence"/>
</dbReference>
<protein>
    <submittedName>
        <fullName evidence="1">Uncharacterized protein</fullName>
    </submittedName>
</protein>
<dbReference type="RefSeq" id="WP_350786368.1">
    <property type="nucleotide sequence ID" value="NZ_JBEPEK010000322.1"/>
</dbReference>
<keyword evidence="2" id="KW-1185">Reference proteome</keyword>
<accession>A0ABV1X5M7</accession>